<dbReference type="InterPro" id="IPR013783">
    <property type="entry name" value="Ig-like_fold"/>
</dbReference>
<dbReference type="GO" id="GO:0030596">
    <property type="term" value="F:alpha-L-rhamnosidase activity"/>
    <property type="evidence" value="ECO:0007669"/>
    <property type="project" value="UniProtKB-EC"/>
</dbReference>
<dbReference type="Gene3D" id="2.60.40.10">
    <property type="entry name" value="Immunoglobulins"/>
    <property type="match status" value="1"/>
</dbReference>
<feature type="domain" description="Bacterial alpha-L-rhamnosidase N-terminal" evidence="5">
    <location>
        <begin position="182"/>
        <end position="317"/>
    </location>
</feature>
<evidence type="ECO:0000259" key="6">
    <source>
        <dbReference type="Pfam" id="PF17389"/>
    </source>
</evidence>
<keyword evidence="9" id="KW-1185">Reference proteome</keyword>
<dbReference type="Pfam" id="PF17390">
    <property type="entry name" value="Bac_rhamnosid_C"/>
    <property type="match status" value="1"/>
</dbReference>
<dbReference type="EMBL" id="AZFS01000018">
    <property type="protein sequence ID" value="KRL97342.1"/>
    <property type="molecule type" value="Genomic_DNA"/>
</dbReference>
<dbReference type="AlphaFoldDB" id="A0A0R1UWD2"/>
<feature type="domain" description="Alpha-L-rhamnosidase six-hairpin glycosidase" evidence="6">
    <location>
        <begin position="453"/>
        <end position="765"/>
    </location>
</feature>
<sequence length="884" mass="100551">MTAAIDRLLQPTHLNVNLLGFAYNVRKHPRFSWWDHSNRTGSVQTAFEVVVSKRLHELANRDYLFDSGWIASDQNTSVLIPKLSEFLDSGNLYYWQVRIKDNFGRVSDFSQSNKFICESETLVKKNHGIWTNTLKQKGQELPHLGNVVFMRSPKFTLSTLDVDTAILTAFSRGNEPVLTQGFDLYVNGTSIGVGSARPQAHYEGSDKTAIYYNSYDVTDVLADENVIGVLATGQSARRAFWGQLNVYLNDGEKKTIMVTNENWKVLDGSNAFGDYGVRMRSLYFGMVTENINMNDYPQNWASLDYNDQAWSQARYNSDDLINETEALYPYRSENSCRIVRNEPTKAIIKRGPQDYVIDLGKEIIGSLRVRIHSTQAQRINVAMGEQLEDNGQVRHHLACGPDYVETWTLIAGDNNFETLQMKNFRYIEITGFIGNLTADNFEGWAIAQSFDEDEGAFHSDNELLNREYELSKYTIEATNQDVYVDSQARERKPYEGDLLVNGNTSYVLSSHYSLARHSIDYLLDDPTWPEDYKLFNVEMAWQDYLYTNDQTLLNNRYAVLKEKFKRGQHGTDNFDEQVGLVTGDGLIDWPIRERDGFIEGKYNTPFNAIYYGAYRIMSQIASVTSHSEDQAFYAGRAATIKKQMIHYLYDSDRGVYEDSLDENLKANRHAAHHSSAYALCYGMYEDQAMADKLSRFVANDGEFIGSVYFIYFMLKGLINTGHSEDALRLLTNPDNRKDQKTFAAILDNLKATIAPEAWSNYYKPNLTLSHPWGATPGLTIVQGIMGIVPLKPGFDLFRLRIQPGQLKRLEVTTPSSKGIIQAKFIVERQQKKISINVPMNAKVQVELPKGSQLLKVNDGEEDIQPGLENSHVVLPSGNYVIVYR</sequence>
<organism evidence="8 9">
    <name type="scientific">Levilactobacillus hammesii DSM 16381</name>
    <dbReference type="NCBI Taxonomy" id="1423753"/>
    <lineage>
        <taxon>Bacteria</taxon>
        <taxon>Bacillati</taxon>
        <taxon>Bacillota</taxon>
        <taxon>Bacilli</taxon>
        <taxon>Lactobacillales</taxon>
        <taxon>Lactobacillaceae</taxon>
        <taxon>Levilactobacillus</taxon>
    </lineage>
</organism>
<comment type="caution">
    <text evidence="8">The sequence shown here is derived from an EMBL/GenBank/DDBJ whole genome shotgun (WGS) entry which is preliminary data.</text>
</comment>
<dbReference type="SUPFAM" id="SSF48208">
    <property type="entry name" value="Six-hairpin glycosidases"/>
    <property type="match status" value="1"/>
</dbReference>
<accession>A0A0R1UWD2</accession>
<gene>
    <name evidence="8" type="ORF">FD28_GL001772</name>
</gene>
<evidence type="ECO:0000256" key="1">
    <source>
        <dbReference type="ARBA" id="ARBA00001445"/>
    </source>
</evidence>
<evidence type="ECO:0000256" key="3">
    <source>
        <dbReference type="ARBA" id="ARBA00022801"/>
    </source>
</evidence>
<dbReference type="PANTHER" id="PTHR33307:SF6">
    <property type="entry name" value="ALPHA-RHAMNOSIDASE (EUROFUNG)-RELATED"/>
    <property type="match status" value="1"/>
</dbReference>
<evidence type="ECO:0000256" key="2">
    <source>
        <dbReference type="ARBA" id="ARBA00012652"/>
    </source>
</evidence>
<proteinExistence type="predicted"/>
<dbReference type="GO" id="GO:0005975">
    <property type="term" value="P:carbohydrate metabolic process"/>
    <property type="evidence" value="ECO:0007669"/>
    <property type="project" value="InterPro"/>
</dbReference>
<dbReference type="InterPro" id="IPR013737">
    <property type="entry name" value="Bac_rhamnosid_N"/>
</dbReference>
<dbReference type="OrthoDB" id="9815108at2"/>
<dbReference type="RefSeq" id="WP_057731972.1">
    <property type="nucleotide sequence ID" value="NZ_AZFS01000018.1"/>
</dbReference>
<evidence type="ECO:0000259" key="5">
    <source>
        <dbReference type="Pfam" id="PF08531"/>
    </source>
</evidence>
<keyword evidence="3" id="KW-0378">Hydrolase</keyword>
<comment type="catalytic activity">
    <reaction evidence="1">
        <text>Hydrolysis of terminal non-reducing alpha-L-rhamnose residues in alpha-L-rhamnosides.</text>
        <dbReference type="EC" id="3.2.1.40"/>
    </reaction>
</comment>
<feature type="domain" description="Alpha-L-rhamnosidase C-terminal" evidence="7">
    <location>
        <begin position="786"/>
        <end position="857"/>
    </location>
</feature>
<dbReference type="InterPro" id="IPR016007">
    <property type="entry name" value="Alpha_rhamnosid"/>
</dbReference>
<feature type="domain" description="Alpha-L-rhamnosidase concanavalin-like" evidence="4">
    <location>
        <begin position="350"/>
        <end position="446"/>
    </location>
</feature>
<dbReference type="PATRIC" id="fig|1423753.3.peg.1840"/>
<dbReference type="InterPro" id="IPR012341">
    <property type="entry name" value="6hp_glycosidase-like_sf"/>
</dbReference>
<dbReference type="PANTHER" id="PTHR33307">
    <property type="entry name" value="ALPHA-RHAMNOSIDASE (EUROFUNG)"/>
    <property type="match status" value="1"/>
</dbReference>
<evidence type="ECO:0000313" key="8">
    <source>
        <dbReference type="EMBL" id="KRL97342.1"/>
    </source>
</evidence>
<dbReference type="Proteomes" id="UP000051580">
    <property type="component" value="Unassembled WGS sequence"/>
</dbReference>
<dbReference type="Gene3D" id="1.50.10.10">
    <property type="match status" value="1"/>
</dbReference>
<dbReference type="Gene3D" id="2.60.420.10">
    <property type="entry name" value="Maltose phosphorylase, domain 3"/>
    <property type="match status" value="1"/>
</dbReference>
<dbReference type="Pfam" id="PF17389">
    <property type="entry name" value="Bac_rhamnosid6H"/>
    <property type="match status" value="1"/>
</dbReference>
<evidence type="ECO:0000313" key="9">
    <source>
        <dbReference type="Proteomes" id="UP000051580"/>
    </source>
</evidence>
<evidence type="ECO:0000259" key="7">
    <source>
        <dbReference type="Pfam" id="PF17390"/>
    </source>
</evidence>
<protein>
    <recommendedName>
        <fullName evidence="2">alpha-L-rhamnosidase</fullName>
        <ecNumber evidence="2">3.2.1.40</ecNumber>
    </recommendedName>
</protein>
<reference evidence="8 9" key="1">
    <citation type="journal article" date="2015" name="Genome Announc.">
        <title>Expanding the biotechnology potential of lactobacilli through comparative genomics of 213 strains and associated genera.</title>
        <authorList>
            <person name="Sun Z."/>
            <person name="Harris H.M."/>
            <person name="McCann A."/>
            <person name="Guo C."/>
            <person name="Argimon S."/>
            <person name="Zhang W."/>
            <person name="Yang X."/>
            <person name="Jeffery I.B."/>
            <person name="Cooney J.C."/>
            <person name="Kagawa T.F."/>
            <person name="Liu W."/>
            <person name="Song Y."/>
            <person name="Salvetti E."/>
            <person name="Wrobel A."/>
            <person name="Rasinkangas P."/>
            <person name="Parkhill J."/>
            <person name="Rea M.C."/>
            <person name="O'Sullivan O."/>
            <person name="Ritari J."/>
            <person name="Douillard F.P."/>
            <person name="Paul Ross R."/>
            <person name="Yang R."/>
            <person name="Briner A.E."/>
            <person name="Felis G.E."/>
            <person name="de Vos W.M."/>
            <person name="Barrangou R."/>
            <person name="Klaenhammer T.R."/>
            <person name="Caufield P.W."/>
            <person name="Cui Y."/>
            <person name="Zhang H."/>
            <person name="O'Toole P.W."/>
        </authorList>
    </citation>
    <scope>NUCLEOTIDE SEQUENCE [LARGE SCALE GENOMIC DNA]</scope>
    <source>
        <strain evidence="8 9">DSM 16381</strain>
    </source>
</reference>
<dbReference type="InterPro" id="IPR008902">
    <property type="entry name" value="Rhamnosid_concanavalin"/>
</dbReference>
<dbReference type="InterPro" id="IPR008928">
    <property type="entry name" value="6-hairpin_glycosidase_sf"/>
</dbReference>
<dbReference type="EC" id="3.2.1.40" evidence="2"/>
<dbReference type="Pfam" id="PF25788">
    <property type="entry name" value="Ig_Rha78A_N"/>
    <property type="match status" value="1"/>
</dbReference>
<dbReference type="InterPro" id="IPR035396">
    <property type="entry name" value="Bac_rhamnosid6H"/>
</dbReference>
<dbReference type="Pfam" id="PF05592">
    <property type="entry name" value="Bac_rhamnosid"/>
    <property type="match status" value="1"/>
</dbReference>
<dbReference type="STRING" id="1423753.FD28_GL001772"/>
<name>A0A0R1UWD2_9LACO</name>
<dbReference type="Pfam" id="PF08531">
    <property type="entry name" value="Bac_rhamnosid_N"/>
    <property type="match status" value="1"/>
</dbReference>
<dbReference type="Gene3D" id="2.60.120.260">
    <property type="entry name" value="Galactose-binding domain-like"/>
    <property type="match status" value="2"/>
</dbReference>
<evidence type="ECO:0000259" key="4">
    <source>
        <dbReference type="Pfam" id="PF05592"/>
    </source>
</evidence>
<dbReference type="InterPro" id="IPR035398">
    <property type="entry name" value="Bac_rhamnosid_C"/>
</dbReference>